<keyword evidence="4" id="KW-1185">Reference proteome</keyword>
<keyword evidence="2" id="KW-1133">Transmembrane helix</keyword>
<feature type="compositionally biased region" description="Polar residues" evidence="1">
    <location>
        <begin position="350"/>
        <end position="363"/>
    </location>
</feature>
<keyword evidence="2" id="KW-0472">Membrane</keyword>
<evidence type="ECO:0000256" key="2">
    <source>
        <dbReference type="SAM" id="Phobius"/>
    </source>
</evidence>
<sequence>MNFGHPGAPSGERRDGPPSIQSIPYGAIWSGFTSETRVVWHSGGCRIADRYIHHAYDSRGGGAHINTVQSTILQTAFVTVTSGLVQPYSSSSTSSISTSSISTLRTSTSQLSAPQPTLSLPSPSSTSPSASFVPVVTQSSASAPTTTSYTESLENNSPATEAPTAISTAAPTVAPSAASTAALVTASASAAVGAPHYSQRHAVVGGVTGAIASFVLIGALLFFCFRRRRRRTQDDESNAHRHVHDEKGIRPTMKRKWTEMTGRGTPQPTPQLPQSSSPVTVDEEHHIIRMSTQHWARPYALGQGEGYRESVAPGQLRVVNPDASRPVTPRLSSDTAGSFLGRLQHLGPSRPTTPRSDTASSFLKKQRSALAAVLLTANRSRASSRSNIHTQDPTPHIPEIIFDPALSRECIAPSARPPSFRSYLSATSLPIVQQRPPEDPFLTPPDEKDEEASSPPRQRPTRPTLAPLQSAAGAATRTLSHLGSAMLNPFRTRSVVETTTAVPSSGMRSPSSVSTWSSRLSQRNTGVSDPFDLDKPSVRGSTAAHAARDLERGRTLYEGT</sequence>
<dbReference type="AlphaFoldDB" id="A0AAN6HA39"/>
<feature type="region of interest" description="Disordered" evidence="1">
    <location>
        <begin position="340"/>
        <end position="363"/>
    </location>
</feature>
<keyword evidence="2" id="KW-0812">Transmembrane</keyword>
<feature type="region of interest" description="Disordered" evidence="1">
    <location>
        <begin position="259"/>
        <end position="278"/>
    </location>
</feature>
<feature type="region of interest" description="Disordered" evidence="1">
    <location>
        <begin position="429"/>
        <end position="475"/>
    </location>
</feature>
<evidence type="ECO:0000313" key="3">
    <source>
        <dbReference type="EMBL" id="KAK0962938.1"/>
    </source>
</evidence>
<gene>
    <name evidence="3" type="ORF">LTR91_019234</name>
</gene>
<feature type="compositionally biased region" description="Basic and acidic residues" evidence="1">
    <location>
        <begin position="546"/>
        <end position="560"/>
    </location>
</feature>
<feature type="compositionally biased region" description="Low complexity" evidence="1">
    <location>
        <begin position="453"/>
        <end position="468"/>
    </location>
</feature>
<evidence type="ECO:0000313" key="4">
    <source>
        <dbReference type="Proteomes" id="UP001175353"/>
    </source>
</evidence>
<feature type="region of interest" description="Disordered" evidence="1">
    <location>
        <begin position="498"/>
        <end position="560"/>
    </location>
</feature>
<reference evidence="3" key="1">
    <citation type="submission" date="2023-06" db="EMBL/GenBank/DDBJ databases">
        <title>Black Yeasts Isolated from many extreme environments.</title>
        <authorList>
            <person name="Coleine C."/>
            <person name="Stajich J.E."/>
            <person name="Selbmann L."/>
        </authorList>
    </citation>
    <scope>NUCLEOTIDE SEQUENCE</scope>
    <source>
        <strain evidence="3">CCFEE 5200</strain>
    </source>
</reference>
<comment type="caution">
    <text evidence="3">The sequence shown here is derived from an EMBL/GenBank/DDBJ whole genome shotgun (WGS) entry which is preliminary data.</text>
</comment>
<feature type="region of interest" description="Disordered" evidence="1">
    <location>
        <begin position="107"/>
        <end position="163"/>
    </location>
</feature>
<feature type="compositionally biased region" description="Low complexity" evidence="1">
    <location>
        <begin position="502"/>
        <end position="523"/>
    </location>
</feature>
<name>A0AAN6HA39_9PEZI</name>
<dbReference type="Proteomes" id="UP001175353">
    <property type="component" value="Unassembled WGS sequence"/>
</dbReference>
<accession>A0AAN6HA39</accession>
<protein>
    <submittedName>
        <fullName evidence="3">Uncharacterized protein</fullName>
    </submittedName>
</protein>
<proteinExistence type="predicted"/>
<feature type="region of interest" description="Disordered" evidence="1">
    <location>
        <begin position="1"/>
        <end position="20"/>
    </location>
</feature>
<evidence type="ECO:0000256" key="1">
    <source>
        <dbReference type="SAM" id="MobiDB-lite"/>
    </source>
</evidence>
<feature type="transmembrane region" description="Helical" evidence="2">
    <location>
        <begin position="202"/>
        <end position="225"/>
    </location>
</feature>
<dbReference type="EMBL" id="JAUJLE010000285">
    <property type="protein sequence ID" value="KAK0962938.1"/>
    <property type="molecule type" value="Genomic_DNA"/>
</dbReference>
<organism evidence="3 4">
    <name type="scientific">Friedmanniomyces endolithicus</name>
    <dbReference type="NCBI Taxonomy" id="329885"/>
    <lineage>
        <taxon>Eukaryota</taxon>
        <taxon>Fungi</taxon>
        <taxon>Dikarya</taxon>
        <taxon>Ascomycota</taxon>
        <taxon>Pezizomycotina</taxon>
        <taxon>Dothideomycetes</taxon>
        <taxon>Dothideomycetidae</taxon>
        <taxon>Mycosphaerellales</taxon>
        <taxon>Teratosphaeriaceae</taxon>
        <taxon>Friedmanniomyces</taxon>
    </lineage>
</organism>